<evidence type="ECO:0000256" key="12">
    <source>
        <dbReference type="PROSITE-ProRule" id="PRU00110"/>
    </source>
</evidence>
<dbReference type="SUPFAM" id="SSF52172">
    <property type="entry name" value="CheY-like"/>
    <property type="match status" value="2"/>
</dbReference>
<comment type="caution">
    <text evidence="18">The sequence shown here is derived from an EMBL/GenBank/DDBJ whole genome shotgun (WGS) entry which is preliminary data.</text>
</comment>
<protein>
    <recommendedName>
        <fullName evidence="3">histidine kinase</fullName>
        <ecNumber evidence="3">2.7.13.3</ecNumber>
    </recommendedName>
</protein>
<dbReference type="GO" id="GO:0005524">
    <property type="term" value="F:ATP binding"/>
    <property type="evidence" value="ECO:0007669"/>
    <property type="project" value="UniProtKB-KW"/>
</dbReference>
<sequence length="833" mass="91506">MNYLRKLFVSYEDYCNYRKGILKYAGLVGAVGYPVFYLIYKWLLPQPYNSLSMRLIASAACAATAMPEYWPDRLKKYYFGCAYATVLYCLPFFHVFMSLKNHGNLVFIADSFMAVFFLVLLTDWRNTVTMLCVGAGLGVALYMATTDQIDLPMDYVARLPTFILVVVGGSLFKFSERQLQDTKLRVATALAGSIAHEMRTPLSRIQYSLDGASRSLPEPTTDVYAQAMTRKQISDLYAYLSQGQLAVNRGLQVIAMTLDEVNAKSIDTSRFVLIHAADVVHKALTEYAYETEEERGIVSASVVEDFVFRGDETLFIFVLFNLLKNALYYHRLYPGMKVTVTVQGRKVCVSDTGPGIPQSVLPRLFDSFQTSGKAGGTGLGLAYCKRVITAFNGDISCDSVEGEGSQFTLRFPGSASAEEDERARVSARDSVAILAGKRVLIVDDDSMQRIAMRRQLTGLGMEIDEAHDGQGAIDCMRAARYDLVVMDLTMPVLDGYATTRLIRSGAIPGQQSVPVLACTSEPPHLVRMKVERAGMSGMISKPYRHAELVRALRSCLERSSAASDVLAGKTAILADDDESGRRIARGWLEKYGIEVIEANHGQQVLDMIAAGLRCDVILLDLNMPGLGGLETTRAIRSCSADMSRVPVIALTGYSDAVTVESARNAGMNDVMTKPVRGAVLFEKLGQHLCSDGAELQLAAATAVAVADAAVHEHARAEQSDDLLDLGRLQELKRDGQVVELLGDYLLTLDPLIARIDASVASNDLDDAHEALHSLLGVSGNIGGAALHRLVRRLYVPVANERRWPTEENWLNQLRNVTVETVQMLRQECPALQS</sequence>
<evidence type="ECO:0000259" key="17">
    <source>
        <dbReference type="PROSITE" id="PS50894"/>
    </source>
</evidence>
<evidence type="ECO:0000256" key="9">
    <source>
        <dbReference type="ARBA" id="ARBA00022989"/>
    </source>
</evidence>
<dbReference type="Pfam" id="PF02518">
    <property type="entry name" value="HATPase_c"/>
    <property type="match status" value="1"/>
</dbReference>
<feature type="modified residue" description="4-aspartylphosphate" evidence="13">
    <location>
        <position position="487"/>
    </location>
</feature>
<dbReference type="InterPro" id="IPR005467">
    <property type="entry name" value="His_kinase_dom"/>
</dbReference>
<dbReference type="InterPro" id="IPR003594">
    <property type="entry name" value="HATPase_dom"/>
</dbReference>
<proteinExistence type="predicted"/>
<organism evidence="18 19">
    <name type="scientific">Paraburkholderia youngii</name>
    <dbReference type="NCBI Taxonomy" id="2782701"/>
    <lineage>
        <taxon>Bacteria</taxon>
        <taxon>Pseudomonadati</taxon>
        <taxon>Pseudomonadota</taxon>
        <taxon>Betaproteobacteria</taxon>
        <taxon>Burkholderiales</taxon>
        <taxon>Burkholderiaceae</taxon>
        <taxon>Paraburkholderia</taxon>
    </lineage>
</organism>
<keyword evidence="4" id="KW-1003">Cell membrane</keyword>
<comment type="catalytic activity">
    <reaction evidence="1">
        <text>ATP + protein L-histidine = ADP + protein N-phospho-L-histidine.</text>
        <dbReference type="EC" id="2.7.13.3"/>
    </reaction>
</comment>
<feature type="transmembrane region" description="Helical" evidence="14">
    <location>
        <begin position="103"/>
        <end position="121"/>
    </location>
</feature>
<feature type="transmembrane region" description="Helical" evidence="14">
    <location>
        <begin position="157"/>
        <end position="175"/>
    </location>
</feature>
<dbReference type="SUPFAM" id="SSF47226">
    <property type="entry name" value="Histidine-containing phosphotransfer domain, HPT domain"/>
    <property type="match status" value="1"/>
</dbReference>
<dbReference type="InterPro" id="IPR004358">
    <property type="entry name" value="Sig_transdc_His_kin-like_C"/>
</dbReference>
<evidence type="ECO:0000256" key="4">
    <source>
        <dbReference type="ARBA" id="ARBA00022475"/>
    </source>
</evidence>
<evidence type="ECO:0000256" key="6">
    <source>
        <dbReference type="ARBA" id="ARBA00022692"/>
    </source>
</evidence>
<dbReference type="GO" id="GO:0000155">
    <property type="term" value="F:phosphorelay sensor kinase activity"/>
    <property type="evidence" value="ECO:0007669"/>
    <property type="project" value="InterPro"/>
</dbReference>
<evidence type="ECO:0000256" key="7">
    <source>
        <dbReference type="ARBA" id="ARBA00022741"/>
    </source>
</evidence>
<gene>
    <name evidence="18" type="ORF">HDG41_004133</name>
</gene>
<evidence type="ECO:0000256" key="1">
    <source>
        <dbReference type="ARBA" id="ARBA00000085"/>
    </source>
</evidence>
<dbReference type="Pfam" id="PF00072">
    <property type="entry name" value="Response_reg"/>
    <property type="match status" value="2"/>
</dbReference>
<dbReference type="Proteomes" id="UP000592820">
    <property type="component" value="Unassembled WGS sequence"/>
</dbReference>
<feature type="transmembrane region" description="Helical" evidence="14">
    <location>
        <begin position="21"/>
        <end position="40"/>
    </location>
</feature>
<dbReference type="SUPFAM" id="SSF47384">
    <property type="entry name" value="Homodimeric domain of signal transducing histidine kinase"/>
    <property type="match status" value="1"/>
</dbReference>
<dbReference type="Gene3D" id="3.40.50.2300">
    <property type="match status" value="2"/>
</dbReference>
<reference evidence="18 19" key="1">
    <citation type="submission" date="2020-08" db="EMBL/GenBank/DDBJ databases">
        <title>Genomic Encyclopedia of Type Strains, Phase IV (KMG-V): Genome sequencing to study the core and pangenomes of soil and plant-associated prokaryotes.</title>
        <authorList>
            <person name="Whitman W."/>
        </authorList>
    </citation>
    <scope>NUCLEOTIDE SEQUENCE [LARGE SCALE GENOMIC DNA]</scope>
    <source>
        <strain evidence="18 19">JPY162</strain>
    </source>
</reference>
<evidence type="ECO:0000256" key="10">
    <source>
        <dbReference type="ARBA" id="ARBA00023012"/>
    </source>
</evidence>
<keyword evidence="18" id="KW-0808">Transferase</keyword>
<dbReference type="PROSITE" id="PS50894">
    <property type="entry name" value="HPT"/>
    <property type="match status" value="1"/>
</dbReference>
<feature type="domain" description="Response regulatory" evidence="16">
    <location>
        <begin position="438"/>
        <end position="556"/>
    </location>
</feature>
<accession>A0A7W8P6P2</accession>
<evidence type="ECO:0000256" key="8">
    <source>
        <dbReference type="ARBA" id="ARBA00022840"/>
    </source>
</evidence>
<feature type="modified residue" description="4-aspartylphosphate" evidence="13">
    <location>
        <position position="620"/>
    </location>
</feature>
<dbReference type="RefSeq" id="WP_184226950.1">
    <property type="nucleotide sequence ID" value="NZ_JACHDE010000007.1"/>
</dbReference>
<feature type="modified residue" description="Phosphohistidine" evidence="12">
    <location>
        <position position="772"/>
    </location>
</feature>
<evidence type="ECO:0000256" key="11">
    <source>
        <dbReference type="ARBA" id="ARBA00023136"/>
    </source>
</evidence>
<feature type="transmembrane region" description="Helical" evidence="14">
    <location>
        <begin position="128"/>
        <end position="145"/>
    </location>
</feature>
<dbReference type="GO" id="GO:0005886">
    <property type="term" value="C:plasma membrane"/>
    <property type="evidence" value="ECO:0007669"/>
    <property type="project" value="UniProtKB-SubCell"/>
</dbReference>
<dbReference type="EMBL" id="JACHDE010000007">
    <property type="protein sequence ID" value="MBB5402047.1"/>
    <property type="molecule type" value="Genomic_DNA"/>
</dbReference>
<dbReference type="PANTHER" id="PTHR45339">
    <property type="entry name" value="HYBRID SIGNAL TRANSDUCTION HISTIDINE KINASE J"/>
    <property type="match status" value="1"/>
</dbReference>
<dbReference type="PROSITE" id="PS50109">
    <property type="entry name" value="HIS_KIN"/>
    <property type="match status" value="1"/>
</dbReference>
<dbReference type="EC" id="2.7.13.3" evidence="3"/>
<evidence type="ECO:0000256" key="3">
    <source>
        <dbReference type="ARBA" id="ARBA00012438"/>
    </source>
</evidence>
<dbReference type="SUPFAM" id="SSF55874">
    <property type="entry name" value="ATPase domain of HSP90 chaperone/DNA topoisomerase II/histidine kinase"/>
    <property type="match status" value="1"/>
</dbReference>
<dbReference type="InterPro" id="IPR036890">
    <property type="entry name" value="HATPase_C_sf"/>
</dbReference>
<dbReference type="SMART" id="SM00387">
    <property type="entry name" value="HATPase_c"/>
    <property type="match status" value="1"/>
</dbReference>
<dbReference type="PANTHER" id="PTHR45339:SF1">
    <property type="entry name" value="HYBRID SIGNAL TRANSDUCTION HISTIDINE KINASE J"/>
    <property type="match status" value="1"/>
</dbReference>
<comment type="subcellular location">
    <subcellularLocation>
        <location evidence="2">Cell membrane</location>
        <topology evidence="2">Multi-pass membrane protein</topology>
    </subcellularLocation>
</comment>
<dbReference type="InterPro" id="IPR003661">
    <property type="entry name" value="HisK_dim/P_dom"/>
</dbReference>
<evidence type="ECO:0000259" key="15">
    <source>
        <dbReference type="PROSITE" id="PS50109"/>
    </source>
</evidence>
<feature type="transmembrane region" description="Helical" evidence="14">
    <location>
        <begin position="77"/>
        <end position="97"/>
    </location>
</feature>
<keyword evidence="9 14" id="KW-1133">Transmembrane helix</keyword>
<keyword evidence="8" id="KW-0067">ATP-binding</keyword>
<feature type="domain" description="Response regulatory" evidence="16">
    <location>
        <begin position="570"/>
        <end position="688"/>
    </location>
</feature>
<evidence type="ECO:0000259" key="16">
    <source>
        <dbReference type="PROSITE" id="PS50110"/>
    </source>
</evidence>
<dbReference type="AlphaFoldDB" id="A0A7W8P6P2"/>
<dbReference type="PROSITE" id="PS50110">
    <property type="entry name" value="RESPONSE_REGULATORY"/>
    <property type="match status" value="2"/>
</dbReference>
<dbReference type="InterPro" id="IPR036641">
    <property type="entry name" value="HPT_dom_sf"/>
</dbReference>
<evidence type="ECO:0000256" key="5">
    <source>
        <dbReference type="ARBA" id="ARBA00022553"/>
    </source>
</evidence>
<dbReference type="InterPro" id="IPR011006">
    <property type="entry name" value="CheY-like_superfamily"/>
</dbReference>
<evidence type="ECO:0000256" key="13">
    <source>
        <dbReference type="PROSITE-ProRule" id="PRU00169"/>
    </source>
</evidence>
<dbReference type="CDD" id="cd00082">
    <property type="entry name" value="HisKA"/>
    <property type="match status" value="1"/>
</dbReference>
<dbReference type="Gene3D" id="3.30.565.10">
    <property type="entry name" value="Histidine kinase-like ATPase, C-terminal domain"/>
    <property type="match status" value="1"/>
</dbReference>
<dbReference type="InterPro" id="IPR036097">
    <property type="entry name" value="HisK_dim/P_sf"/>
</dbReference>
<keyword evidence="6 14" id="KW-0812">Transmembrane</keyword>
<keyword evidence="7" id="KW-0547">Nucleotide-binding</keyword>
<keyword evidence="18" id="KW-0418">Kinase</keyword>
<evidence type="ECO:0000256" key="2">
    <source>
        <dbReference type="ARBA" id="ARBA00004651"/>
    </source>
</evidence>
<dbReference type="CDD" id="cd17546">
    <property type="entry name" value="REC_hyHK_CKI1_RcsC-like"/>
    <property type="match status" value="2"/>
</dbReference>
<keyword evidence="11 14" id="KW-0472">Membrane</keyword>
<feature type="domain" description="HPt" evidence="17">
    <location>
        <begin position="733"/>
        <end position="831"/>
    </location>
</feature>
<dbReference type="SMART" id="SM00448">
    <property type="entry name" value="REC"/>
    <property type="match status" value="2"/>
</dbReference>
<keyword evidence="10" id="KW-0902">Two-component regulatory system</keyword>
<evidence type="ECO:0000256" key="14">
    <source>
        <dbReference type="SAM" id="Phobius"/>
    </source>
</evidence>
<name>A0A7W8P6P2_9BURK</name>
<dbReference type="InterPro" id="IPR001789">
    <property type="entry name" value="Sig_transdc_resp-reg_receiver"/>
</dbReference>
<keyword evidence="5 13" id="KW-0597">Phosphoprotein</keyword>
<evidence type="ECO:0000313" key="18">
    <source>
        <dbReference type="EMBL" id="MBB5402047.1"/>
    </source>
</evidence>
<dbReference type="InterPro" id="IPR008207">
    <property type="entry name" value="Sig_transdc_His_kin_Hpt_dom"/>
</dbReference>
<dbReference type="Gene3D" id="1.20.120.160">
    <property type="entry name" value="HPT domain"/>
    <property type="match status" value="1"/>
</dbReference>
<evidence type="ECO:0000313" key="19">
    <source>
        <dbReference type="Proteomes" id="UP000592820"/>
    </source>
</evidence>
<dbReference type="PRINTS" id="PR00344">
    <property type="entry name" value="BCTRLSENSOR"/>
</dbReference>
<feature type="domain" description="Histidine kinase" evidence="15">
    <location>
        <begin position="193"/>
        <end position="415"/>
    </location>
</feature>